<evidence type="ECO:0000313" key="1">
    <source>
        <dbReference type="Proteomes" id="UP000095287"/>
    </source>
</evidence>
<evidence type="ECO:0000313" key="2">
    <source>
        <dbReference type="WBParaSite" id="L893_g11023.t1"/>
    </source>
</evidence>
<reference evidence="2" key="1">
    <citation type="submission" date="2016-11" db="UniProtKB">
        <authorList>
            <consortium name="WormBaseParasite"/>
        </authorList>
    </citation>
    <scope>IDENTIFICATION</scope>
</reference>
<dbReference type="AlphaFoldDB" id="A0A1I7XZ88"/>
<keyword evidence="1" id="KW-1185">Reference proteome</keyword>
<name>A0A1I7XZ88_9BILA</name>
<proteinExistence type="predicted"/>
<dbReference type="Proteomes" id="UP000095287">
    <property type="component" value="Unplaced"/>
</dbReference>
<protein>
    <submittedName>
        <fullName evidence="2">Uncharacterized protein</fullName>
    </submittedName>
</protein>
<dbReference type="WBParaSite" id="L893_g11023.t1">
    <property type="protein sequence ID" value="L893_g11023.t1"/>
    <property type="gene ID" value="L893_g11023"/>
</dbReference>
<accession>A0A1I7XZ88</accession>
<organism evidence="1 2">
    <name type="scientific">Steinernema glaseri</name>
    <dbReference type="NCBI Taxonomy" id="37863"/>
    <lineage>
        <taxon>Eukaryota</taxon>
        <taxon>Metazoa</taxon>
        <taxon>Ecdysozoa</taxon>
        <taxon>Nematoda</taxon>
        <taxon>Chromadorea</taxon>
        <taxon>Rhabditida</taxon>
        <taxon>Tylenchina</taxon>
        <taxon>Panagrolaimomorpha</taxon>
        <taxon>Strongyloidoidea</taxon>
        <taxon>Steinernematidae</taxon>
        <taxon>Steinernema</taxon>
    </lineage>
</organism>
<sequence>MWEKCPPRTKQIDPKAKKKIETARWLRAKMYLLVAHLFFFLLVVSIGESDLLLDRLLLRL</sequence>